<evidence type="ECO:0000313" key="16">
    <source>
        <dbReference type="EMBL" id="KAK0949508.1"/>
    </source>
</evidence>
<dbReference type="GO" id="GO:0005829">
    <property type="term" value="C:cytosol"/>
    <property type="evidence" value="ECO:0007669"/>
    <property type="project" value="TreeGrafter"/>
</dbReference>
<keyword evidence="9" id="KW-0072">Autophagy</keyword>
<feature type="domain" description="Protein kinase" evidence="15">
    <location>
        <begin position="228"/>
        <end position="478"/>
    </location>
</feature>
<keyword evidence="17" id="KW-1185">Reference proteome</keyword>
<evidence type="ECO:0000256" key="5">
    <source>
        <dbReference type="ARBA" id="ARBA00022679"/>
    </source>
</evidence>
<dbReference type="GO" id="GO:0000045">
    <property type="term" value="P:autophagosome assembly"/>
    <property type="evidence" value="ECO:0007669"/>
    <property type="project" value="TreeGrafter"/>
</dbReference>
<keyword evidence="6" id="KW-0547">Nucleotide-binding</keyword>
<gene>
    <name evidence="16" type="ORF">LTR91_026402</name>
</gene>
<evidence type="ECO:0000256" key="7">
    <source>
        <dbReference type="ARBA" id="ARBA00022777"/>
    </source>
</evidence>
<dbReference type="GO" id="GO:0005776">
    <property type="term" value="C:autophagosome"/>
    <property type="evidence" value="ECO:0007669"/>
    <property type="project" value="TreeGrafter"/>
</dbReference>
<dbReference type="Gene3D" id="1.10.510.10">
    <property type="entry name" value="Transferase(Phosphotransferase) domain 1"/>
    <property type="match status" value="1"/>
</dbReference>
<dbReference type="SUPFAM" id="SSF56112">
    <property type="entry name" value="Protein kinase-like (PK-like)"/>
    <property type="match status" value="1"/>
</dbReference>
<comment type="similarity">
    <text evidence="2">Belongs to the protein kinase superfamily. CAMK Ser/Thr protein kinase family. CHEK2 subfamily.</text>
</comment>
<dbReference type="PROSITE" id="PS50011">
    <property type="entry name" value="PROTEIN_KINASE_DOM"/>
    <property type="match status" value="1"/>
</dbReference>
<evidence type="ECO:0000256" key="6">
    <source>
        <dbReference type="ARBA" id="ARBA00022741"/>
    </source>
</evidence>
<dbReference type="PROSITE" id="PS00108">
    <property type="entry name" value="PROTEIN_KINASE_ST"/>
    <property type="match status" value="1"/>
</dbReference>
<evidence type="ECO:0000256" key="4">
    <source>
        <dbReference type="ARBA" id="ARBA00022527"/>
    </source>
</evidence>
<evidence type="ECO:0000259" key="15">
    <source>
        <dbReference type="PROSITE" id="PS50011"/>
    </source>
</evidence>
<dbReference type="PROSITE" id="PS50006">
    <property type="entry name" value="FHA_DOMAIN"/>
    <property type="match status" value="1"/>
</dbReference>
<dbReference type="GO" id="GO:0005524">
    <property type="term" value="F:ATP binding"/>
    <property type="evidence" value="ECO:0007669"/>
    <property type="project" value="UniProtKB-KW"/>
</dbReference>
<dbReference type="PANTHER" id="PTHR24348:SF22">
    <property type="entry name" value="NON-SPECIFIC SERINE_THREONINE PROTEIN KINASE"/>
    <property type="match status" value="1"/>
</dbReference>
<name>A0AAN6H0Q8_9PEZI</name>
<dbReference type="GO" id="GO:0034045">
    <property type="term" value="C:phagophore assembly site membrane"/>
    <property type="evidence" value="ECO:0007669"/>
    <property type="project" value="UniProtKB-SubCell"/>
</dbReference>
<comment type="subcellular location">
    <subcellularLocation>
        <location evidence="1">Preautophagosomal structure membrane</location>
        <topology evidence="1">Peripheral membrane protein</topology>
    </subcellularLocation>
</comment>
<reference evidence="16" key="1">
    <citation type="submission" date="2023-06" db="EMBL/GenBank/DDBJ databases">
        <title>Black Yeasts Isolated from many extreme environments.</title>
        <authorList>
            <person name="Coleine C."/>
            <person name="Stajich J.E."/>
            <person name="Selbmann L."/>
        </authorList>
    </citation>
    <scope>NUCLEOTIDE SEQUENCE</scope>
    <source>
        <strain evidence="16">CCFEE 5200</strain>
    </source>
</reference>
<comment type="catalytic activity">
    <reaction evidence="11">
        <text>L-threonyl-[protein] + ATP = O-phospho-L-threonyl-[protein] + ADP + H(+)</text>
        <dbReference type="Rhea" id="RHEA:46608"/>
        <dbReference type="Rhea" id="RHEA-COMP:11060"/>
        <dbReference type="Rhea" id="RHEA-COMP:11605"/>
        <dbReference type="ChEBI" id="CHEBI:15378"/>
        <dbReference type="ChEBI" id="CHEBI:30013"/>
        <dbReference type="ChEBI" id="CHEBI:30616"/>
        <dbReference type="ChEBI" id="CHEBI:61977"/>
        <dbReference type="ChEBI" id="CHEBI:456216"/>
        <dbReference type="EC" id="2.7.11.1"/>
    </reaction>
</comment>
<dbReference type="InterPro" id="IPR008271">
    <property type="entry name" value="Ser/Thr_kinase_AS"/>
</dbReference>
<evidence type="ECO:0000256" key="13">
    <source>
        <dbReference type="SAM" id="MobiDB-lite"/>
    </source>
</evidence>
<evidence type="ECO:0000256" key="9">
    <source>
        <dbReference type="ARBA" id="ARBA00023006"/>
    </source>
</evidence>
<organism evidence="16 17">
    <name type="scientific">Friedmanniomyces endolithicus</name>
    <dbReference type="NCBI Taxonomy" id="329885"/>
    <lineage>
        <taxon>Eukaryota</taxon>
        <taxon>Fungi</taxon>
        <taxon>Dikarya</taxon>
        <taxon>Ascomycota</taxon>
        <taxon>Pezizomycotina</taxon>
        <taxon>Dothideomycetes</taxon>
        <taxon>Dothideomycetidae</taxon>
        <taxon>Mycosphaerellales</taxon>
        <taxon>Teratosphaeriaceae</taxon>
        <taxon>Friedmanniomyces</taxon>
    </lineage>
</organism>
<dbReference type="InterPro" id="IPR008984">
    <property type="entry name" value="SMAD_FHA_dom_sf"/>
</dbReference>
<dbReference type="InterPro" id="IPR000719">
    <property type="entry name" value="Prot_kinase_dom"/>
</dbReference>
<feature type="region of interest" description="Disordered" evidence="13">
    <location>
        <begin position="49"/>
        <end position="70"/>
    </location>
</feature>
<dbReference type="SMART" id="SM00240">
    <property type="entry name" value="FHA"/>
    <property type="match status" value="1"/>
</dbReference>
<dbReference type="SUPFAM" id="SSF49879">
    <property type="entry name" value="SMAD/FHA domain"/>
    <property type="match status" value="1"/>
</dbReference>
<keyword evidence="8" id="KW-0067">ATP-binding</keyword>
<feature type="region of interest" description="Disordered" evidence="13">
    <location>
        <begin position="523"/>
        <end position="570"/>
    </location>
</feature>
<dbReference type="SMART" id="SM00220">
    <property type="entry name" value="S_TKc"/>
    <property type="match status" value="1"/>
</dbReference>
<protein>
    <recommendedName>
        <fullName evidence="3">non-specific serine/threonine protein kinase</fullName>
        <ecNumber evidence="3">2.7.11.1</ecNumber>
    </recommendedName>
    <alternativeName>
        <fullName evidence="10">Autophagy-related protein 1</fullName>
    </alternativeName>
</protein>
<evidence type="ECO:0000256" key="2">
    <source>
        <dbReference type="ARBA" id="ARBA00005575"/>
    </source>
</evidence>
<proteinExistence type="inferred from homology"/>
<evidence type="ECO:0000256" key="10">
    <source>
        <dbReference type="ARBA" id="ARBA00030237"/>
    </source>
</evidence>
<evidence type="ECO:0000256" key="12">
    <source>
        <dbReference type="ARBA" id="ARBA00048679"/>
    </source>
</evidence>
<dbReference type="GO" id="GO:0010506">
    <property type="term" value="P:regulation of autophagy"/>
    <property type="evidence" value="ECO:0007669"/>
    <property type="project" value="InterPro"/>
</dbReference>
<feature type="domain" description="FHA" evidence="14">
    <location>
        <begin position="85"/>
        <end position="132"/>
    </location>
</feature>
<dbReference type="Pfam" id="PF00069">
    <property type="entry name" value="Pkinase"/>
    <property type="match status" value="1"/>
</dbReference>
<dbReference type="InterPro" id="IPR045269">
    <property type="entry name" value="Atg1-like"/>
</dbReference>
<dbReference type="InterPro" id="IPR000253">
    <property type="entry name" value="FHA_dom"/>
</dbReference>
<evidence type="ECO:0000313" key="17">
    <source>
        <dbReference type="Proteomes" id="UP001175353"/>
    </source>
</evidence>
<dbReference type="EC" id="2.7.11.1" evidence="3"/>
<dbReference type="Gene3D" id="2.60.200.20">
    <property type="match status" value="1"/>
</dbReference>
<sequence length="570" mass="63621">MEDLIATFYPHGEVQSGFALQTIERPENSSRLVTARQDFLDLYGRNSRESTAPLSDVEDEDTRGRTGGKGLQLTFTHGPKAGRGYMLGTDANSCDIVLPLLKGISRCHCYLTIDEKRRLVLRDCSSNGTVVTYDGKGGEKRRHFTWILSGHEVPNDANSIVIRLHTALKLRVVVAKPTFPHVHLENVDEFLQETAVAANVPFGALGIQSVASTAAPSGTHTPEHEPILLEQETLGRGAYGVVARVWDVSTGREYASKRFTNLDKSDWEKEACLMRQSPHEHIVRLCFAMEKPSPQLVMEYVPMGNLEGQHRQRKISEDEAITILQQFLSALVFLHEQSPPIVHRDIKPENLLVQSRQPIHIKLGDFGLSKASEDLKTLCGTPMYLPPELAKYHGSKSSRSRIQYSQAVDIWSLGVDIYQYVYGLPRQTSGSALAWCKRLVEHLNDWESEELIDVLSEMIVMDPRQRLSARPCLNRALLLDHASDPIEASSSPEGYERLAASKPISGQGPHSLDYEVLRQLDPQNEYRADPAAPTGRVSLLATLNYDPNDGSKRHRSPDPNSWAGSKKRLP</sequence>
<evidence type="ECO:0000256" key="1">
    <source>
        <dbReference type="ARBA" id="ARBA00004623"/>
    </source>
</evidence>
<evidence type="ECO:0000256" key="8">
    <source>
        <dbReference type="ARBA" id="ARBA00022840"/>
    </source>
</evidence>
<evidence type="ECO:0000256" key="3">
    <source>
        <dbReference type="ARBA" id="ARBA00012513"/>
    </source>
</evidence>
<dbReference type="EMBL" id="JAUJLE010001126">
    <property type="protein sequence ID" value="KAK0949508.1"/>
    <property type="molecule type" value="Genomic_DNA"/>
</dbReference>
<dbReference type="Proteomes" id="UP001175353">
    <property type="component" value="Unassembled WGS sequence"/>
</dbReference>
<evidence type="ECO:0000259" key="14">
    <source>
        <dbReference type="PROSITE" id="PS50006"/>
    </source>
</evidence>
<dbReference type="Pfam" id="PF00498">
    <property type="entry name" value="FHA"/>
    <property type="match status" value="1"/>
</dbReference>
<evidence type="ECO:0000256" key="11">
    <source>
        <dbReference type="ARBA" id="ARBA00047899"/>
    </source>
</evidence>
<dbReference type="GO" id="GO:0004674">
    <property type="term" value="F:protein serine/threonine kinase activity"/>
    <property type="evidence" value="ECO:0007669"/>
    <property type="project" value="UniProtKB-KW"/>
</dbReference>
<keyword evidence="7" id="KW-0418">Kinase</keyword>
<dbReference type="PANTHER" id="PTHR24348">
    <property type="entry name" value="SERINE/THREONINE-PROTEIN KINASE UNC-51-RELATED"/>
    <property type="match status" value="1"/>
</dbReference>
<accession>A0AAN6H0Q8</accession>
<keyword evidence="4" id="KW-0723">Serine/threonine-protein kinase</keyword>
<dbReference type="AlphaFoldDB" id="A0AAN6H0Q8"/>
<comment type="caution">
    <text evidence="16">The sequence shown here is derived from an EMBL/GenBank/DDBJ whole genome shotgun (WGS) entry which is preliminary data.</text>
</comment>
<keyword evidence="5" id="KW-0808">Transferase</keyword>
<dbReference type="InterPro" id="IPR011009">
    <property type="entry name" value="Kinase-like_dom_sf"/>
</dbReference>
<comment type="catalytic activity">
    <reaction evidence="12">
        <text>L-seryl-[protein] + ATP = O-phospho-L-seryl-[protein] + ADP + H(+)</text>
        <dbReference type="Rhea" id="RHEA:17989"/>
        <dbReference type="Rhea" id="RHEA-COMP:9863"/>
        <dbReference type="Rhea" id="RHEA-COMP:11604"/>
        <dbReference type="ChEBI" id="CHEBI:15378"/>
        <dbReference type="ChEBI" id="CHEBI:29999"/>
        <dbReference type="ChEBI" id="CHEBI:30616"/>
        <dbReference type="ChEBI" id="CHEBI:83421"/>
        <dbReference type="ChEBI" id="CHEBI:456216"/>
        <dbReference type="EC" id="2.7.11.1"/>
    </reaction>
</comment>